<reference evidence="3 4" key="1">
    <citation type="submission" date="2021-01" db="EMBL/GenBank/DDBJ databases">
        <title>Genomic Encyclopedia of Type Strains, Phase IV (KMG-IV): sequencing the most valuable type-strain genomes for metagenomic binning, comparative biology and taxonomic classification.</title>
        <authorList>
            <person name="Goeker M."/>
        </authorList>
    </citation>
    <scope>NUCLEOTIDE SEQUENCE [LARGE SCALE GENOMIC DNA]</scope>
    <source>
        <strain evidence="3 4">DSM 100968</strain>
    </source>
</reference>
<proteinExistence type="predicted"/>
<dbReference type="CDD" id="cd10959">
    <property type="entry name" value="CE4_NodB_like_3"/>
    <property type="match status" value="1"/>
</dbReference>
<accession>A0ABS2QB05</accession>
<dbReference type="PROSITE" id="PS51677">
    <property type="entry name" value="NODB"/>
    <property type="match status" value="1"/>
</dbReference>
<keyword evidence="1" id="KW-0472">Membrane</keyword>
<dbReference type="RefSeq" id="WP_205007494.1">
    <property type="nucleotide sequence ID" value="NZ_CBCRXA010000005.1"/>
</dbReference>
<keyword evidence="4" id="KW-1185">Reference proteome</keyword>
<dbReference type="InterPro" id="IPR050248">
    <property type="entry name" value="Polysacc_deacetylase_ArnD"/>
</dbReference>
<feature type="domain" description="NodB homology" evidence="2">
    <location>
        <begin position="45"/>
        <end position="230"/>
    </location>
</feature>
<protein>
    <submittedName>
        <fullName evidence="3">Peptidoglycan/xylan/chitin deacetylase (PgdA/CDA1 family)</fullName>
    </submittedName>
</protein>
<evidence type="ECO:0000313" key="3">
    <source>
        <dbReference type="EMBL" id="MBM7658949.1"/>
    </source>
</evidence>
<dbReference type="Proteomes" id="UP000823201">
    <property type="component" value="Unassembled WGS sequence"/>
</dbReference>
<dbReference type="PANTHER" id="PTHR10587">
    <property type="entry name" value="GLYCOSYL TRANSFERASE-RELATED"/>
    <property type="match status" value="1"/>
</dbReference>
<gene>
    <name evidence="3" type="ORF">JOC27_002412</name>
</gene>
<comment type="caution">
    <text evidence="3">The sequence shown here is derived from an EMBL/GenBank/DDBJ whole genome shotgun (WGS) entry which is preliminary data.</text>
</comment>
<dbReference type="InterPro" id="IPR011330">
    <property type="entry name" value="Glyco_hydro/deAcase_b/a-brl"/>
</dbReference>
<evidence type="ECO:0000256" key="1">
    <source>
        <dbReference type="SAM" id="Phobius"/>
    </source>
</evidence>
<dbReference type="Pfam" id="PF01522">
    <property type="entry name" value="Polysacc_deac_1"/>
    <property type="match status" value="1"/>
</dbReference>
<evidence type="ECO:0000259" key="2">
    <source>
        <dbReference type="PROSITE" id="PS51677"/>
    </source>
</evidence>
<dbReference type="PANTHER" id="PTHR10587:SF137">
    <property type="entry name" value="4-DEOXY-4-FORMAMIDO-L-ARABINOSE-PHOSPHOUNDECAPRENOL DEFORMYLASE ARND-RELATED"/>
    <property type="match status" value="1"/>
</dbReference>
<name>A0ABS2QB05_9BACL</name>
<keyword evidence="1" id="KW-0812">Transmembrane</keyword>
<dbReference type="SUPFAM" id="SSF88713">
    <property type="entry name" value="Glycoside hydrolase/deacetylase"/>
    <property type="match status" value="1"/>
</dbReference>
<sequence>MFFNLFCTILLIIIILFLIYSLLPTLLMRGLCFRGFKKEVTDGKRYACLTFDDGPNPVYTPRLLDLLKRYRISATFFVVGVHAEKHPDLIRRMKEEGHLIAMHHYQHVSNWFLTPWGTRKQCVKAQETIAAIAGVRPVYYRPPWGHLHLFLPLAAKGFRIVLWSAILGDWRKALGKERLKQRIVKQLHHGAVICLHDDGENPGANDDAPENTLQALEEVLPEAIHDYTFVTVDTLYQISRR</sequence>
<keyword evidence="1" id="KW-1133">Transmembrane helix</keyword>
<dbReference type="EMBL" id="JAFBEV010000028">
    <property type="protein sequence ID" value="MBM7658949.1"/>
    <property type="molecule type" value="Genomic_DNA"/>
</dbReference>
<evidence type="ECO:0000313" key="4">
    <source>
        <dbReference type="Proteomes" id="UP000823201"/>
    </source>
</evidence>
<organism evidence="3 4">
    <name type="scientific">Sporolactobacillus spathodeae</name>
    <dbReference type="NCBI Taxonomy" id="1465502"/>
    <lineage>
        <taxon>Bacteria</taxon>
        <taxon>Bacillati</taxon>
        <taxon>Bacillota</taxon>
        <taxon>Bacilli</taxon>
        <taxon>Bacillales</taxon>
        <taxon>Sporolactobacillaceae</taxon>
        <taxon>Sporolactobacillus</taxon>
    </lineage>
</organism>
<feature type="transmembrane region" description="Helical" evidence="1">
    <location>
        <begin position="6"/>
        <end position="28"/>
    </location>
</feature>
<dbReference type="InterPro" id="IPR002509">
    <property type="entry name" value="NODB_dom"/>
</dbReference>
<dbReference type="Gene3D" id="3.20.20.370">
    <property type="entry name" value="Glycoside hydrolase/deacetylase"/>
    <property type="match status" value="1"/>
</dbReference>